<comment type="caution">
    <text evidence="3">The sequence shown here is derived from an EMBL/GenBank/DDBJ whole genome shotgun (WGS) entry which is preliminary data.</text>
</comment>
<evidence type="ECO:0000313" key="3">
    <source>
        <dbReference type="EMBL" id="EHA22986.1"/>
    </source>
</evidence>
<evidence type="ECO:0000313" key="4">
    <source>
        <dbReference type="Proteomes" id="UP000009038"/>
    </source>
</evidence>
<name>G3Y3E1_ASPNA</name>
<protein>
    <submittedName>
        <fullName evidence="3">Uncharacterized protein</fullName>
    </submittedName>
</protein>
<dbReference type="HOGENOM" id="CLU_1610366_0_0_1"/>
<feature type="transmembrane region" description="Helical" evidence="2">
    <location>
        <begin position="72"/>
        <end position="94"/>
    </location>
</feature>
<dbReference type="VEuPathDB" id="FungiDB:ASPNIDRAFT2_37016"/>
<evidence type="ECO:0000256" key="2">
    <source>
        <dbReference type="SAM" id="Phobius"/>
    </source>
</evidence>
<feature type="region of interest" description="Disordered" evidence="1">
    <location>
        <begin position="1"/>
        <end position="20"/>
    </location>
</feature>
<gene>
    <name evidence="3" type="ORF">ASPNIDRAFT_37016</name>
</gene>
<feature type="transmembrane region" description="Helical" evidence="2">
    <location>
        <begin position="37"/>
        <end position="60"/>
    </location>
</feature>
<sequence length="165" mass="18303">MARSASEPWLDGEGKNHPDGPSRIVLEEVVELTHPGAVSGTLACVFLLFMFLLLLLILITGRLGRGRVMVGCWAWISGGQLTSTIIIDVVWLLLCGCRFGCLVQDSDDKQKKKKKKKKKAKVSHVAEDGLSQVMGREQIQVMPFHWMGWSHVSESDAISNFTSYC</sequence>
<keyword evidence="2" id="KW-0472">Membrane</keyword>
<evidence type="ECO:0000256" key="1">
    <source>
        <dbReference type="SAM" id="MobiDB-lite"/>
    </source>
</evidence>
<keyword evidence="2" id="KW-0812">Transmembrane</keyword>
<dbReference type="Proteomes" id="UP000009038">
    <property type="component" value="Unassembled WGS sequence"/>
</dbReference>
<organism evidence="3 4">
    <name type="scientific">Aspergillus niger (strain ATCC 1015 / CBS 113.46 / FGSC A1144 / LSHB Ac4 / NCTC 3858a / NRRL 328 / USDA 3528.7)</name>
    <dbReference type="NCBI Taxonomy" id="380704"/>
    <lineage>
        <taxon>Eukaryota</taxon>
        <taxon>Fungi</taxon>
        <taxon>Dikarya</taxon>
        <taxon>Ascomycota</taxon>
        <taxon>Pezizomycotina</taxon>
        <taxon>Eurotiomycetes</taxon>
        <taxon>Eurotiomycetidae</taxon>
        <taxon>Eurotiales</taxon>
        <taxon>Aspergillaceae</taxon>
        <taxon>Aspergillus</taxon>
        <taxon>Aspergillus subgen. Circumdati</taxon>
    </lineage>
</organism>
<reference evidence="3 4" key="1">
    <citation type="journal article" date="2011" name="Genome Res.">
        <title>Comparative genomics of citric-acid-producing Aspergillus niger ATCC 1015 versus enzyme-producing CBS 513.88.</title>
        <authorList>
            <person name="Andersen M.R."/>
            <person name="Salazar M.P."/>
            <person name="Schaap P.J."/>
            <person name="van de Vondervoort P.J."/>
            <person name="Culley D."/>
            <person name="Thykaer J."/>
            <person name="Frisvad J.C."/>
            <person name="Nielsen K.F."/>
            <person name="Albang R."/>
            <person name="Albermann K."/>
            <person name="Berka R.M."/>
            <person name="Braus G.H."/>
            <person name="Braus-Stromeyer S.A."/>
            <person name="Corrochano L.M."/>
            <person name="Dai Z."/>
            <person name="van Dijck P.W."/>
            <person name="Hofmann G."/>
            <person name="Lasure L.L."/>
            <person name="Magnuson J.K."/>
            <person name="Menke H."/>
            <person name="Meijer M."/>
            <person name="Meijer S.L."/>
            <person name="Nielsen J.B."/>
            <person name="Nielsen M.L."/>
            <person name="van Ooyen A.J."/>
            <person name="Pel H.J."/>
            <person name="Poulsen L."/>
            <person name="Samson R.A."/>
            <person name="Stam H."/>
            <person name="Tsang A."/>
            <person name="van den Brink J.M."/>
            <person name="Atkins A."/>
            <person name="Aerts A."/>
            <person name="Shapiro H."/>
            <person name="Pangilinan J."/>
            <person name="Salamov A."/>
            <person name="Lou Y."/>
            <person name="Lindquist E."/>
            <person name="Lucas S."/>
            <person name="Grimwood J."/>
            <person name="Grigoriev I.V."/>
            <person name="Kubicek C.P."/>
            <person name="Martinez D."/>
            <person name="van Peij N.N."/>
            <person name="Roubos J.A."/>
            <person name="Nielsen J."/>
            <person name="Baker S.E."/>
        </authorList>
    </citation>
    <scope>NUCLEOTIDE SEQUENCE [LARGE SCALE GENOMIC DNA]</scope>
    <source>
        <strain evidence="4">ATCC 1015 / CBS 113.46 / FGSC A1144 / LSHB Ac4 / NCTC 3858a / NRRL 328 / USDA 3528.7</strain>
    </source>
</reference>
<proteinExistence type="predicted"/>
<dbReference type="EMBL" id="ACJE01000010">
    <property type="protein sequence ID" value="EHA22986.1"/>
    <property type="molecule type" value="Genomic_DNA"/>
</dbReference>
<keyword evidence="2" id="KW-1133">Transmembrane helix</keyword>
<accession>G3Y3E1</accession>
<dbReference type="AlphaFoldDB" id="G3Y3E1"/>